<evidence type="ECO:0000313" key="3">
    <source>
        <dbReference type="Proteomes" id="UP000485058"/>
    </source>
</evidence>
<feature type="region of interest" description="Disordered" evidence="1">
    <location>
        <begin position="48"/>
        <end position="69"/>
    </location>
</feature>
<proteinExistence type="predicted"/>
<dbReference type="Proteomes" id="UP000485058">
    <property type="component" value="Unassembled WGS sequence"/>
</dbReference>
<comment type="caution">
    <text evidence="2">The sequence shown here is derived from an EMBL/GenBank/DDBJ whole genome shotgun (WGS) entry which is preliminary data.</text>
</comment>
<protein>
    <submittedName>
        <fullName evidence="2">Uncharacterized protein</fullName>
    </submittedName>
</protein>
<accession>A0A699ZC08</accession>
<name>A0A699ZC08_HAELA</name>
<feature type="non-terminal residue" evidence="2">
    <location>
        <position position="1"/>
    </location>
</feature>
<sequence length="104" mass="11013">MFTPRGPGVYFSYRKGDREVLRVQKLVDRIKQQFGVHGQALLQHAEPALKRPRQDFTAPSQPQAGRRAAGLGYESTGCAAASGCGAGSQQAAVLGTRGPQGAAF</sequence>
<dbReference type="AlphaFoldDB" id="A0A699ZC08"/>
<dbReference type="EMBL" id="BLLF01001053">
    <property type="protein sequence ID" value="GFH16799.1"/>
    <property type="molecule type" value="Genomic_DNA"/>
</dbReference>
<reference evidence="2 3" key="1">
    <citation type="submission" date="2020-02" db="EMBL/GenBank/DDBJ databases">
        <title>Draft genome sequence of Haematococcus lacustris strain NIES-144.</title>
        <authorList>
            <person name="Morimoto D."/>
            <person name="Nakagawa S."/>
            <person name="Yoshida T."/>
            <person name="Sawayama S."/>
        </authorList>
    </citation>
    <scope>NUCLEOTIDE SEQUENCE [LARGE SCALE GENOMIC DNA]</scope>
    <source>
        <strain evidence="2 3">NIES-144</strain>
    </source>
</reference>
<gene>
    <name evidence="2" type="ORF">HaLaN_13296</name>
</gene>
<keyword evidence="3" id="KW-1185">Reference proteome</keyword>
<organism evidence="2 3">
    <name type="scientific">Haematococcus lacustris</name>
    <name type="common">Green alga</name>
    <name type="synonym">Haematococcus pluvialis</name>
    <dbReference type="NCBI Taxonomy" id="44745"/>
    <lineage>
        <taxon>Eukaryota</taxon>
        <taxon>Viridiplantae</taxon>
        <taxon>Chlorophyta</taxon>
        <taxon>core chlorophytes</taxon>
        <taxon>Chlorophyceae</taxon>
        <taxon>CS clade</taxon>
        <taxon>Chlamydomonadales</taxon>
        <taxon>Haematococcaceae</taxon>
        <taxon>Haematococcus</taxon>
    </lineage>
</organism>
<evidence type="ECO:0000313" key="2">
    <source>
        <dbReference type="EMBL" id="GFH16799.1"/>
    </source>
</evidence>
<feature type="non-terminal residue" evidence="2">
    <location>
        <position position="104"/>
    </location>
</feature>
<evidence type="ECO:0000256" key="1">
    <source>
        <dbReference type="SAM" id="MobiDB-lite"/>
    </source>
</evidence>